<dbReference type="OrthoDB" id="502243at2"/>
<proteinExistence type="predicted"/>
<dbReference type="PRINTS" id="PR01021">
    <property type="entry name" value="OMPADOMAIN"/>
</dbReference>
<evidence type="ECO:0000256" key="4">
    <source>
        <dbReference type="PROSITE-ProRule" id="PRU00473"/>
    </source>
</evidence>
<keyword evidence="2 4" id="KW-0472">Membrane</keyword>
<feature type="domain" description="OmpA-like" evidence="7">
    <location>
        <begin position="595"/>
        <end position="712"/>
    </location>
</feature>
<evidence type="ECO:0000313" key="9">
    <source>
        <dbReference type="Proteomes" id="UP000186391"/>
    </source>
</evidence>
<dbReference type="SUPFAM" id="SSF51126">
    <property type="entry name" value="Pectin lyase-like"/>
    <property type="match status" value="1"/>
</dbReference>
<comment type="caution">
    <text evidence="8">The sequence shown here is derived from an EMBL/GenBank/DDBJ whole genome shotgun (WGS) entry which is preliminary data.</text>
</comment>
<evidence type="ECO:0000256" key="6">
    <source>
        <dbReference type="SAM" id="SignalP"/>
    </source>
</evidence>
<dbReference type="Proteomes" id="UP000186391">
    <property type="component" value="Unassembled WGS sequence"/>
</dbReference>
<dbReference type="EMBL" id="MRCA01000006">
    <property type="protein sequence ID" value="OKH13650.1"/>
    <property type="molecule type" value="Genomic_DNA"/>
</dbReference>
<dbReference type="InterPro" id="IPR011050">
    <property type="entry name" value="Pectin_lyase_fold/virulence"/>
</dbReference>
<evidence type="ECO:0000313" key="8">
    <source>
        <dbReference type="EMBL" id="OKH13650.1"/>
    </source>
</evidence>
<dbReference type="InterPro" id="IPR050330">
    <property type="entry name" value="Bact_OuterMem_StrucFunc"/>
</dbReference>
<dbReference type="CDD" id="cd07185">
    <property type="entry name" value="OmpA_C-like"/>
    <property type="match status" value="1"/>
</dbReference>
<protein>
    <submittedName>
        <fullName evidence="8">Cell envelope biogenesis protein OmpA</fullName>
    </submittedName>
</protein>
<keyword evidence="3" id="KW-0998">Cell outer membrane</keyword>
<feature type="signal peptide" evidence="6">
    <location>
        <begin position="1"/>
        <end position="32"/>
    </location>
</feature>
<reference evidence="8 9" key="1">
    <citation type="submission" date="2016-11" db="EMBL/GenBank/DDBJ databases">
        <title>Draft Genome Sequences of Nine Cyanobacterial Strains from Diverse Habitats.</title>
        <authorList>
            <person name="Zhu T."/>
            <person name="Hou S."/>
            <person name="Lu X."/>
            <person name="Hess W.R."/>
        </authorList>
    </citation>
    <scope>NUCLEOTIDE SEQUENCE [LARGE SCALE GENOMIC DNA]</scope>
    <source>
        <strain evidence="8 9">NIES-592</strain>
    </source>
</reference>
<evidence type="ECO:0000259" key="7">
    <source>
        <dbReference type="PROSITE" id="PS51123"/>
    </source>
</evidence>
<dbReference type="SUPFAM" id="SSF103088">
    <property type="entry name" value="OmpA-like"/>
    <property type="match status" value="1"/>
</dbReference>
<dbReference type="PANTHER" id="PTHR30329:SF21">
    <property type="entry name" value="LIPOPROTEIN YIAD-RELATED"/>
    <property type="match status" value="1"/>
</dbReference>
<dbReference type="SMART" id="SM00710">
    <property type="entry name" value="PbH1"/>
    <property type="match status" value="6"/>
</dbReference>
<dbReference type="GO" id="GO:0009279">
    <property type="term" value="C:cell outer membrane"/>
    <property type="evidence" value="ECO:0007669"/>
    <property type="project" value="UniProtKB-SubCell"/>
</dbReference>
<sequence length="731" mass="79228">MSKLKFKTKKAKRIIYLLPFTLYLLPPEIAFAQTPTPSPTLRVVVNSNQDGNPTPDNAVTLREAIAIVNGTLPTAKLSNAEKAQVTPTTGASRIEFNLPADATTIQLQTQLPDLATPGLVIDGSTQPGYDPQGSATAEIAIPIPVVTITPAPNQEILRGLTVVADGVTIRGLNIYGFTSKPIKQILGNLAFDTDPKPVTLTTPPGDIVIAHRFPPPDTSRQQPPNDDFPFRVSDVPPKNVVIENNWLGLTASEQMPEQTSAFGVYVFNSQGATIRRNRIYYHDGSAIITSVRGENTVVQENILVANGIAGIPDALRFEGLVNQSQIIGNLICGNDGAGVYLFKPQGNVAIQNNKITYNGRRLRRAAVYLMGSNHQVVGNEIDYQTGPGVVVSAFPKNDVGQRKPGVKNIIQNNKFAALEGLSIDLNTQQNLDVSDFQVGDGPNPRRDSPNRRLETGNGAINAPEFKQRAFPPTGNSVTLQGKADRGSQVTIYRLGDYQRGYGALSEPLATVSVDEDGKFSTTVENLQTGDVVSAIATDPQYGTSEPALAAIIGTAGTKPNLKPTSPPNQPPQCTSRPVPPPPPEPPAPPPPPEPPEPIRILAPNNVHFALDKSFISSESAAVLDRVAAVLQKYPFIVVELQGHTDPRASNEYNLALGRRRALAVRNYLLRKGISPERMTIRSFGETQRKTEGNTRVDYARDRRTEIIYKDVRGIELIVEPQEQDLQIESPR</sequence>
<dbReference type="InterPro" id="IPR012334">
    <property type="entry name" value="Pectin_lyas_fold"/>
</dbReference>
<evidence type="ECO:0000256" key="3">
    <source>
        <dbReference type="ARBA" id="ARBA00023237"/>
    </source>
</evidence>
<dbReference type="PROSITE" id="PS51123">
    <property type="entry name" value="OMPA_2"/>
    <property type="match status" value="1"/>
</dbReference>
<feature type="compositionally biased region" description="Basic and acidic residues" evidence="5">
    <location>
        <begin position="443"/>
        <end position="454"/>
    </location>
</feature>
<dbReference type="Gene3D" id="2.160.20.10">
    <property type="entry name" value="Single-stranded right-handed beta-helix, Pectin lyase-like"/>
    <property type="match status" value="1"/>
</dbReference>
<dbReference type="InterPro" id="IPR013783">
    <property type="entry name" value="Ig-like_fold"/>
</dbReference>
<accession>A0A1U7GYV2</accession>
<feature type="chain" id="PRO_5013228091" evidence="6">
    <location>
        <begin position="33"/>
        <end position="731"/>
    </location>
</feature>
<name>A0A1U7GYV2_9CYAN</name>
<gene>
    <name evidence="8" type="ORF">NIES592_13630</name>
</gene>
<keyword evidence="9" id="KW-1185">Reference proteome</keyword>
<feature type="compositionally biased region" description="Pro residues" evidence="5">
    <location>
        <begin position="577"/>
        <end position="597"/>
    </location>
</feature>
<evidence type="ECO:0000256" key="2">
    <source>
        <dbReference type="ARBA" id="ARBA00023136"/>
    </source>
</evidence>
<feature type="region of interest" description="Disordered" evidence="5">
    <location>
        <begin position="556"/>
        <end position="597"/>
    </location>
</feature>
<dbReference type="InterPro" id="IPR006664">
    <property type="entry name" value="OMP_bac"/>
</dbReference>
<dbReference type="RefSeq" id="WP_073556021.1">
    <property type="nucleotide sequence ID" value="NZ_MRCA01000006.1"/>
</dbReference>
<evidence type="ECO:0000256" key="1">
    <source>
        <dbReference type="ARBA" id="ARBA00004442"/>
    </source>
</evidence>
<organism evidence="8 9">
    <name type="scientific">Fischerella major NIES-592</name>
    <dbReference type="NCBI Taxonomy" id="210994"/>
    <lineage>
        <taxon>Bacteria</taxon>
        <taxon>Bacillati</taxon>
        <taxon>Cyanobacteriota</taxon>
        <taxon>Cyanophyceae</taxon>
        <taxon>Nostocales</taxon>
        <taxon>Hapalosiphonaceae</taxon>
        <taxon>Fischerella</taxon>
    </lineage>
</organism>
<dbReference type="Pfam" id="PF00691">
    <property type="entry name" value="OmpA"/>
    <property type="match status" value="1"/>
</dbReference>
<dbReference type="Gene3D" id="3.30.1330.60">
    <property type="entry name" value="OmpA-like domain"/>
    <property type="match status" value="1"/>
</dbReference>
<dbReference type="InterPro" id="IPR036737">
    <property type="entry name" value="OmpA-like_sf"/>
</dbReference>
<keyword evidence="6" id="KW-0732">Signal</keyword>
<comment type="subcellular location">
    <subcellularLocation>
        <location evidence="1">Cell outer membrane</location>
    </subcellularLocation>
</comment>
<dbReference type="PANTHER" id="PTHR30329">
    <property type="entry name" value="STATOR ELEMENT OF FLAGELLAR MOTOR COMPLEX"/>
    <property type="match status" value="1"/>
</dbReference>
<feature type="region of interest" description="Disordered" evidence="5">
    <location>
        <begin position="435"/>
        <end position="459"/>
    </location>
</feature>
<dbReference type="InterPro" id="IPR006665">
    <property type="entry name" value="OmpA-like"/>
</dbReference>
<evidence type="ECO:0000256" key="5">
    <source>
        <dbReference type="SAM" id="MobiDB-lite"/>
    </source>
</evidence>
<dbReference type="InterPro" id="IPR006626">
    <property type="entry name" value="PbH1"/>
</dbReference>
<dbReference type="Gene3D" id="2.60.40.10">
    <property type="entry name" value="Immunoglobulins"/>
    <property type="match status" value="1"/>
</dbReference>
<dbReference type="AlphaFoldDB" id="A0A1U7GYV2"/>